<gene>
    <name evidence="2" type="ORF">TVY486_1104720</name>
</gene>
<feature type="compositionally biased region" description="Low complexity" evidence="1">
    <location>
        <begin position="103"/>
        <end position="112"/>
    </location>
</feature>
<organism evidence="2">
    <name type="scientific">Trypanosoma vivax (strain Y486)</name>
    <dbReference type="NCBI Taxonomy" id="1055687"/>
    <lineage>
        <taxon>Eukaryota</taxon>
        <taxon>Discoba</taxon>
        <taxon>Euglenozoa</taxon>
        <taxon>Kinetoplastea</taxon>
        <taxon>Metakinetoplastina</taxon>
        <taxon>Trypanosomatida</taxon>
        <taxon>Trypanosomatidae</taxon>
        <taxon>Trypanosoma</taxon>
        <taxon>Duttonella</taxon>
    </lineage>
</organism>
<feature type="compositionally biased region" description="Polar residues" evidence="1">
    <location>
        <begin position="113"/>
        <end position="128"/>
    </location>
</feature>
<accession>G0UB01</accession>
<dbReference type="VEuPathDB" id="TriTrypDB:TvY486_1104720"/>
<sequence length="213" mass="23060">MNGEIPQGSVSVPLKNEQSAVVRGMELLESPSLALRRTAHNIPVDHHRCKVRTLYCKHRGESDIEGRRRTDRLVRHHDPSMVAVPLPIALQGSLPAKQQRMGSPSSSPYSSSNAENGTRPGGSSSRTKVQSRKVAHVSSSAGSRRGKVVLEPSRLTPQPDAGCVLVGVQSCVRDALPCVTDAVAKRVRRGELKRTVDASHCPRGSANLERRSD</sequence>
<proteinExistence type="predicted"/>
<reference evidence="2" key="1">
    <citation type="journal article" date="2012" name="Proc. Natl. Acad. Sci. U.S.A.">
        <title>Antigenic diversity is generated by distinct evolutionary mechanisms in African trypanosome species.</title>
        <authorList>
            <person name="Jackson A.P."/>
            <person name="Berry A."/>
            <person name="Aslett M."/>
            <person name="Allison H.C."/>
            <person name="Burton P."/>
            <person name="Vavrova-Anderson J."/>
            <person name="Brown R."/>
            <person name="Browne H."/>
            <person name="Corton N."/>
            <person name="Hauser H."/>
            <person name="Gamble J."/>
            <person name="Gilderthorp R."/>
            <person name="Marcello L."/>
            <person name="McQuillan J."/>
            <person name="Otto T.D."/>
            <person name="Quail M.A."/>
            <person name="Sanders M.J."/>
            <person name="van Tonder A."/>
            <person name="Ginger M.L."/>
            <person name="Field M.C."/>
            <person name="Barry J.D."/>
            <person name="Hertz-Fowler C."/>
            <person name="Berriman M."/>
        </authorList>
    </citation>
    <scope>NUCLEOTIDE SEQUENCE</scope>
    <source>
        <strain evidence="2">Y486</strain>
    </source>
</reference>
<evidence type="ECO:0000256" key="1">
    <source>
        <dbReference type="SAM" id="MobiDB-lite"/>
    </source>
</evidence>
<feature type="region of interest" description="Disordered" evidence="1">
    <location>
        <begin position="94"/>
        <end position="156"/>
    </location>
</feature>
<dbReference type="AlphaFoldDB" id="G0UB01"/>
<protein>
    <submittedName>
        <fullName evidence="2">Uncharacterized protein</fullName>
    </submittedName>
</protein>
<name>G0UB01_TRYVY</name>
<feature type="non-terminal residue" evidence="2">
    <location>
        <position position="213"/>
    </location>
</feature>
<dbReference type="EMBL" id="HE573027">
    <property type="protein sequence ID" value="CCC52988.1"/>
    <property type="molecule type" value="Genomic_DNA"/>
</dbReference>
<evidence type="ECO:0000313" key="2">
    <source>
        <dbReference type="EMBL" id="CCC52988.1"/>
    </source>
</evidence>